<accession>A0ABP1EYY7</accession>
<protein>
    <submittedName>
        <fullName evidence="2">Uncharacterized protein</fullName>
    </submittedName>
</protein>
<evidence type="ECO:0000313" key="3">
    <source>
        <dbReference type="Proteomes" id="UP001497527"/>
    </source>
</evidence>
<evidence type="ECO:0000256" key="1">
    <source>
        <dbReference type="SAM" id="Phobius"/>
    </source>
</evidence>
<evidence type="ECO:0000313" key="2">
    <source>
        <dbReference type="EMBL" id="CAL2102729.1"/>
    </source>
</evidence>
<name>A0ABP1EYY7_9FLAO</name>
<feature type="transmembrane region" description="Helical" evidence="1">
    <location>
        <begin position="7"/>
        <end position="27"/>
    </location>
</feature>
<feature type="transmembrane region" description="Helical" evidence="1">
    <location>
        <begin position="79"/>
        <end position="95"/>
    </location>
</feature>
<feature type="transmembrane region" description="Helical" evidence="1">
    <location>
        <begin position="47"/>
        <end position="67"/>
    </location>
</feature>
<sequence>MGIIRKEIAIGFLVSLFATVCGMFIYLEYISDTNSLSETLRKIKEGGVLGTVIALSAIPNLFVFFIFLKKNQDYRARGVLLGTIFIALITLLVKFF</sequence>
<proteinExistence type="predicted"/>
<organism evidence="2 3">
    <name type="scientific">Tenacibaculum polynesiense</name>
    <dbReference type="NCBI Taxonomy" id="3137857"/>
    <lineage>
        <taxon>Bacteria</taxon>
        <taxon>Pseudomonadati</taxon>
        <taxon>Bacteroidota</taxon>
        <taxon>Flavobacteriia</taxon>
        <taxon>Flavobacteriales</taxon>
        <taxon>Flavobacteriaceae</taxon>
        <taxon>Tenacibaculum</taxon>
    </lineage>
</organism>
<keyword evidence="3" id="KW-1185">Reference proteome</keyword>
<reference evidence="2 3" key="1">
    <citation type="submission" date="2024-05" db="EMBL/GenBank/DDBJ databases">
        <authorList>
            <person name="Duchaud E."/>
        </authorList>
    </citation>
    <scope>NUCLEOTIDE SEQUENCE [LARGE SCALE GENOMIC DNA]</scope>
    <source>
        <strain evidence="2">Ena-SAMPLE-TAB-13-05-2024-13:56:06:370-140308</strain>
    </source>
</reference>
<dbReference type="EMBL" id="CAXJIO010000011">
    <property type="protein sequence ID" value="CAL2102729.1"/>
    <property type="molecule type" value="Genomic_DNA"/>
</dbReference>
<keyword evidence="1" id="KW-0472">Membrane</keyword>
<dbReference type="RefSeq" id="WP_348716341.1">
    <property type="nucleotide sequence ID" value="NZ_CAXJIO010000011.1"/>
</dbReference>
<keyword evidence="1" id="KW-0812">Transmembrane</keyword>
<gene>
    <name evidence="2" type="ORF">T190423A01A_20480</name>
</gene>
<comment type="caution">
    <text evidence="2">The sequence shown here is derived from an EMBL/GenBank/DDBJ whole genome shotgun (WGS) entry which is preliminary data.</text>
</comment>
<keyword evidence="1" id="KW-1133">Transmembrane helix</keyword>
<dbReference type="Proteomes" id="UP001497527">
    <property type="component" value="Unassembled WGS sequence"/>
</dbReference>